<dbReference type="AlphaFoldDB" id="A0A1R3RAA0"/>
<evidence type="ECO:0008006" key="4">
    <source>
        <dbReference type="Google" id="ProtNLM"/>
    </source>
</evidence>
<evidence type="ECO:0000313" key="3">
    <source>
        <dbReference type="Proteomes" id="UP000188318"/>
    </source>
</evidence>
<evidence type="ECO:0000256" key="1">
    <source>
        <dbReference type="ARBA" id="ARBA00022837"/>
    </source>
</evidence>
<dbReference type="InterPro" id="IPR018247">
    <property type="entry name" value="EF_Hand_1_Ca_BS"/>
</dbReference>
<accession>A0A1R3RAA0</accession>
<name>A0A1R3RAA0_ASPC5</name>
<keyword evidence="1" id="KW-0106">Calcium</keyword>
<dbReference type="OMA" id="AEYMELM"/>
<dbReference type="InterPro" id="IPR011992">
    <property type="entry name" value="EF-hand-dom_pair"/>
</dbReference>
<proteinExistence type="predicted"/>
<reference evidence="3" key="1">
    <citation type="journal article" date="2017" name="Genome Biol.">
        <title>Comparative genomics reveals high biological diversity and specific adaptations in the industrially and medically important fungal genus Aspergillus.</title>
        <authorList>
            <person name="de Vries R.P."/>
            <person name="Riley R."/>
            <person name="Wiebenga A."/>
            <person name="Aguilar-Osorio G."/>
            <person name="Amillis S."/>
            <person name="Uchima C.A."/>
            <person name="Anderluh G."/>
            <person name="Asadollahi M."/>
            <person name="Askin M."/>
            <person name="Barry K."/>
            <person name="Battaglia E."/>
            <person name="Bayram O."/>
            <person name="Benocci T."/>
            <person name="Braus-Stromeyer S.A."/>
            <person name="Caldana C."/>
            <person name="Canovas D."/>
            <person name="Cerqueira G.C."/>
            <person name="Chen F."/>
            <person name="Chen W."/>
            <person name="Choi C."/>
            <person name="Clum A."/>
            <person name="Dos Santos R.A."/>
            <person name="Damasio A.R."/>
            <person name="Diallinas G."/>
            <person name="Emri T."/>
            <person name="Fekete E."/>
            <person name="Flipphi M."/>
            <person name="Freyberg S."/>
            <person name="Gallo A."/>
            <person name="Gournas C."/>
            <person name="Habgood R."/>
            <person name="Hainaut M."/>
            <person name="Harispe M.L."/>
            <person name="Henrissat B."/>
            <person name="Hilden K.S."/>
            <person name="Hope R."/>
            <person name="Hossain A."/>
            <person name="Karabika E."/>
            <person name="Karaffa L."/>
            <person name="Karanyi Z."/>
            <person name="Krasevec N."/>
            <person name="Kuo A."/>
            <person name="Kusch H."/>
            <person name="LaButti K."/>
            <person name="Lagendijk E.L."/>
            <person name="Lapidus A."/>
            <person name="Levasseur A."/>
            <person name="Lindquist E."/>
            <person name="Lipzen A."/>
            <person name="Logrieco A.F."/>
            <person name="MacCabe A."/>
            <person name="Maekelae M.R."/>
            <person name="Malavazi I."/>
            <person name="Melin P."/>
            <person name="Meyer V."/>
            <person name="Mielnichuk N."/>
            <person name="Miskei M."/>
            <person name="Molnar A.P."/>
            <person name="Mule G."/>
            <person name="Ngan C.Y."/>
            <person name="Orejas M."/>
            <person name="Orosz E."/>
            <person name="Ouedraogo J.P."/>
            <person name="Overkamp K.M."/>
            <person name="Park H.-S."/>
            <person name="Perrone G."/>
            <person name="Piumi F."/>
            <person name="Punt P.J."/>
            <person name="Ram A.F."/>
            <person name="Ramon A."/>
            <person name="Rauscher S."/>
            <person name="Record E."/>
            <person name="Riano-Pachon D.M."/>
            <person name="Robert V."/>
            <person name="Roehrig J."/>
            <person name="Ruller R."/>
            <person name="Salamov A."/>
            <person name="Salih N.S."/>
            <person name="Samson R.A."/>
            <person name="Sandor E."/>
            <person name="Sanguinetti M."/>
            <person name="Schuetze T."/>
            <person name="Sepcic K."/>
            <person name="Shelest E."/>
            <person name="Sherlock G."/>
            <person name="Sophianopoulou V."/>
            <person name="Squina F.M."/>
            <person name="Sun H."/>
            <person name="Susca A."/>
            <person name="Todd R.B."/>
            <person name="Tsang A."/>
            <person name="Unkles S.E."/>
            <person name="van de Wiele N."/>
            <person name="van Rossen-Uffink D."/>
            <person name="Oliveira J.V."/>
            <person name="Vesth T.C."/>
            <person name="Visser J."/>
            <person name="Yu J.-H."/>
            <person name="Zhou M."/>
            <person name="Andersen M.R."/>
            <person name="Archer D.B."/>
            <person name="Baker S.E."/>
            <person name="Benoit I."/>
            <person name="Brakhage A.A."/>
            <person name="Braus G.H."/>
            <person name="Fischer R."/>
            <person name="Frisvad J.C."/>
            <person name="Goldman G.H."/>
            <person name="Houbraken J."/>
            <person name="Oakley B."/>
            <person name="Pocsi I."/>
            <person name="Scazzocchio C."/>
            <person name="Seiboth B."/>
            <person name="vanKuyk P.A."/>
            <person name="Wortman J."/>
            <person name="Dyer P.S."/>
            <person name="Grigoriev I.V."/>
        </authorList>
    </citation>
    <scope>NUCLEOTIDE SEQUENCE [LARGE SCALE GENOMIC DNA]</scope>
    <source>
        <strain evidence="3">ITEM 5010</strain>
    </source>
</reference>
<dbReference type="PROSITE" id="PS00018">
    <property type="entry name" value="EF_HAND_1"/>
    <property type="match status" value="1"/>
</dbReference>
<dbReference type="VEuPathDB" id="FungiDB:ASPCADRAFT_211221"/>
<gene>
    <name evidence="2" type="ORF">ASPCADRAFT_211221</name>
</gene>
<evidence type="ECO:0000313" key="2">
    <source>
        <dbReference type="EMBL" id="OOF91409.1"/>
    </source>
</evidence>
<dbReference type="EMBL" id="KV907511">
    <property type="protein sequence ID" value="OOF91409.1"/>
    <property type="molecule type" value="Genomic_DNA"/>
</dbReference>
<sequence>MPQDAKNAFYSVGYLRTLKSRYEAATSDPCRGLTFEDALEHVNSTGRKNFSREDVKRFDDNHDDNINFAEYLVMMLENDEQMAFQNAKFIA</sequence>
<protein>
    <recommendedName>
        <fullName evidence="4">EF-hand domain-containing protein</fullName>
    </recommendedName>
</protein>
<dbReference type="Proteomes" id="UP000188318">
    <property type="component" value="Unassembled WGS sequence"/>
</dbReference>
<dbReference type="SUPFAM" id="SSF47473">
    <property type="entry name" value="EF-hand"/>
    <property type="match status" value="1"/>
</dbReference>
<dbReference type="OrthoDB" id="4386154at2759"/>
<keyword evidence="3" id="KW-1185">Reference proteome</keyword>
<organism evidence="2 3">
    <name type="scientific">Aspergillus carbonarius (strain ITEM 5010)</name>
    <dbReference type="NCBI Taxonomy" id="602072"/>
    <lineage>
        <taxon>Eukaryota</taxon>
        <taxon>Fungi</taxon>
        <taxon>Dikarya</taxon>
        <taxon>Ascomycota</taxon>
        <taxon>Pezizomycotina</taxon>
        <taxon>Eurotiomycetes</taxon>
        <taxon>Eurotiomycetidae</taxon>
        <taxon>Eurotiales</taxon>
        <taxon>Aspergillaceae</taxon>
        <taxon>Aspergillus</taxon>
        <taxon>Aspergillus subgen. Circumdati</taxon>
    </lineage>
</organism>